<reference evidence="1 2" key="1">
    <citation type="submission" date="2016-11" db="EMBL/GenBank/DDBJ databases">
        <title>Tenacibaculum sp. LPB0136, isolated from marine environment.</title>
        <authorList>
            <person name="Kim E."/>
            <person name="Yi H."/>
        </authorList>
    </citation>
    <scope>NUCLEOTIDE SEQUENCE [LARGE SCALE GENOMIC DNA]</scope>
    <source>
        <strain evidence="1 2">LPB0136</strain>
    </source>
</reference>
<sequence length="169" mass="20281">MTLGELRKELDVYNKTINNYNKTFNLNLNIHTYVKNPQKYAIKDYQEINDKLVEFLKSHREKLIEYENDYYKSKTITEISIKLRIDITTIVEYLQKRLNTYLIISKKENPKNEKILIDKIDGDAHYVCPENEGLIYEKTKVCKMSSYDILKKIQIEILKSRIEFNMKEK</sequence>
<dbReference type="RefSeq" id="WP_072555932.1">
    <property type="nucleotide sequence ID" value="NZ_CP018155.1"/>
</dbReference>
<dbReference type="OrthoDB" id="9933296at2"/>
<name>A0A1L3JJU3_9FLAO</name>
<evidence type="ECO:0000313" key="2">
    <source>
        <dbReference type="Proteomes" id="UP000181898"/>
    </source>
</evidence>
<keyword evidence="2" id="KW-1185">Reference proteome</keyword>
<dbReference type="KEGG" id="ten:LPB136_08585"/>
<dbReference type="STRING" id="1850252.LPB136_08585"/>
<evidence type="ECO:0000313" key="1">
    <source>
        <dbReference type="EMBL" id="APG65406.1"/>
    </source>
</evidence>
<accession>A0A1L3JJU3</accession>
<protein>
    <submittedName>
        <fullName evidence="1">Uncharacterized protein</fullName>
    </submittedName>
</protein>
<organism evidence="1 2">
    <name type="scientific">Tenacibaculum todarodis</name>
    <dbReference type="NCBI Taxonomy" id="1850252"/>
    <lineage>
        <taxon>Bacteria</taxon>
        <taxon>Pseudomonadati</taxon>
        <taxon>Bacteroidota</taxon>
        <taxon>Flavobacteriia</taxon>
        <taxon>Flavobacteriales</taxon>
        <taxon>Flavobacteriaceae</taxon>
        <taxon>Tenacibaculum</taxon>
    </lineage>
</organism>
<dbReference type="AlphaFoldDB" id="A0A1L3JJU3"/>
<dbReference type="EMBL" id="CP018155">
    <property type="protein sequence ID" value="APG65406.1"/>
    <property type="molecule type" value="Genomic_DNA"/>
</dbReference>
<gene>
    <name evidence="1" type="ORF">LPB136_08585</name>
</gene>
<dbReference type="Proteomes" id="UP000181898">
    <property type="component" value="Chromosome"/>
</dbReference>
<proteinExistence type="predicted"/>